<organism evidence="3">
    <name type="scientific">marine metagenome</name>
    <dbReference type="NCBI Taxonomy" id="408172"/>
    <lineage>
        <taxon>unclassified sequences</taxon>
        <taxon>metagenomes</taxon>
        <taxon>ecological metagenomes</taxon>
    </lineage>
</organism>
<keyword evidence="1" id="KW-0143">Chaperone</keyword>
<reference evidence="3" key="1">
    <citation type="submission" date="2018-05" db="EMBL/GenBank/DDBJ databases">
        <authorList>
            <person name="Lanie J.A."/>
            <person name="Ng W.-L."/>
            <person name="Kazmierczak K.M."/>
            <person name="Andrzejewski T.M."/>
            <person name="Davidsen T.M."/>
            <person name="Wayne K.J."/>
            <person name="Tettelin H."/>
            <person name="Glass J.I."/>
            <person name="Rusch D."/>
            <person name="Podicherti R."/>
            <person name="Tsui H.-C.T."/>
            <person name="Winkler M.E."/>
        </authorList>
    </citation>
    <scope>NUCLEOTIDE SEQUENCE</scope>
</reference>
<evidence type="ECO:0000313" key="3">
    <source>
        <dbReference type="EMBL" id="SVD13830.1"/>
    </source>
</evidence>
<dbReference type="GO" id="GO:0051082">
    <property type="term" value="F:unfolded protein binding"/>
    <property type="evidence" value="ECO:0007669"/>
    <property type="project" value="InterPro"/>
</dbReference>
<dbReference type="PANTHER" id="PTHR44145:SF3">
    <property type="entry name" value="DNAJ HOMOLOG SUBFAMILY A MEMBER 3, MITOCHONDRIAL"/>
    <property type="match status" value="1"/>
</dbReference>
<sequence>MKILSLECSLCRGMTVPNSKLYHYLDKAKMRDPYEVLGVSRTASDSAIKKAYHKLAKKLHPDLNPDDSVVANRFKEVSAAYSLVGDPDNRKRYDNGEIGEDGQEKARYHYEYAGGRGGPGGGFGSNFGGGFGGAQGFNAEDIFGEFFSNMRGGGVRSGGSRQQKGTDKSYKITVDFLDAAKGSTRRITLPDGKMLDVHIPAG</sequence>
<dbReference type="InterPro" id="IPR008971">
    <property type="entry name" value="HSP40/DnaJ_pept-bd"/>
</dbReference>
<dbReference type="PRINTS" id="PR00625">
    <property type="entry name" value="JDOMAIN"/>
</dbReference>
<dbReference type="InterPro" id="IPR036869">
    <property type="entry name" value="J_dom_sf"/>
</dbReference>
<dbReference type="InterPro" id="IPR001623">
    <property type="entry name" value="DnaJ_domain"/>
</dbReference>
<accession>A0A382SV66</accession>
<feature type="domain" description="J" evidence="2">
    <location>
        <begin position="32"/>
        <end position="97"/>
    </location>
</feature>
<protein>
    <recommendedName>
        <fullName evidence="2">J domain-containing protein</fullName>
    </recommendedName>
</protein>
<proteinExistence type="predicted"/>
<dbReference type="InterPro" id="IPR051938">
    <property type="entry name" value="Apopto_cytoskel_mod"/>
</dbReference>
<evidence type="ECO:0000259" key="2">
    <source>
        <dbReference type="PROSITE" id="PS50076"/>
    </source>
</evidence>
<dbReference type="AlphaFoldDB" id="A0A382SV66"/>
<dbReference type="EMBL" id="UINC01131863">
    <property type="protein sequence ID" value="SVD13830.1"/>
    <property type="molecule type" value="Genomic_DNA"/>
</dbReference>
<gene>
    <name evidence="3" type="ORF">METZ01_LOCUS366684</name>
</gene>
<dbReference type="PANTHER" id="PTHR44145">
    <property type="entry name" value="DNAJ HOMOLOG SUBFAMILY A MEMBER 3, MITOCHONDRIAL"/>
    <property type="match status" value="1"/>
</dbReference>
<dbReference type="PROSITE" id="PS50076">
    <property type="entry name" value="DNAJ_2"/>
    <property type="match status" value="1"/>
</dbReference>
<evidence type="ECO:0000256" key="1">
    <source>
        <dbReference type="ARBA" id="ARBA00023186"/>
    </source>
</evidence>
<dbReference type="GO" id="GO:0006457">
    <property type="term" value="P:protein folding"/>
    <property type="evidence" value="ECO:0007669"/>
    <property type="project" value="InterPro"/>
</dbReference>
<name>A0A382SV66_9ZZZZ</name>
<dbReference type="Pfam" id="PF00226">
    <property type="entry name" value="DnaJ"/>
    <property type="match status" value="1"/>
</dbReference>
<dbReference type="SMART" id="SM00271">
    <property type="entry name" value="DnaJ"/>
    <property type="match status" value="1"/>
</dbReference>
<feature type="non-terminal residue" evidence="3">
    <location>
        <position position="202"/>
    </location>
</feature>
<dbReference type="CDD" id="cd06257">
    <property type="entry name" value="DnaJ"/>
    <property type="match status" value="1"/>
</dbReference>
<dbReference type="Gene3D" id="1.10.287.110">
    <property type="entry name" value="DnaJ domain"/>
    <property type="match status" value="1"/>
</dbReference>
<dbReference type="SUPFAM" id="SSF46565">
    <property type="entry name" value="Chaperone J-domain"/>
    <property type="match status" value="1"/>
</dbReference>
<dbReference type="SUPFAM" id="SSF49493">
    <property type="entry name" value="HSP40/DnaJ peptide-binding domain"/>
    <property type="match status" value="1"/>
</dbReference>